<evidence type="ECO:0000313" key="23">
    <source>
        <dbReference type="Proteomes" id="UP001055219"/>
    </source>
</evidence>
<feature type="region of interest" description="Disordered" evidence="21">
    <location>
        <begin position="100"/>
        <end position="143"/>
    </location>
</feature>
<evidence type="ECO:0000256" key="4">
    <source>
        <dbReference type="ARBA" id="ARBA00011245"/>
    </source>
</evidence>
<evidence type="ECO:0000256" key="21">
    <source>
        <dbReference type="SAM" id="MobiDB-lite"/>
    </source>
</evidence>
<evidence type="ECO:0000256" key="7">
    <source>
        <dbReference type="ARBA" id="ARBA00022692"/>
    </source>
</evidence>
<dbReference type="PANTHER" id="PTHR21622">
    <property type="entry name" value="COILED-COIL-HELIX-COILED-COIL-HELIX DOMAIN CONTAINING 4"/>
    <property type="match status" value="1"/>
</dbReference>
<keyword evidence="7" id="KW-0812">Transmembrane</keyword>
<evidence type="ECO:0000256" key="5">
    <source>
        <dbReference type="ARBA" id="ARBA00013714"/>
    </source>
</evidence>
<keyword evidence="23" id="KW-1185">Reference proteome</keyword>
<dbReference type="OrthoDB" id="7481291at2759"/>
<feature type="compositionally biased region" description="Low complexity" evidence="21">
    <location>
        <begin position="216"/>
        <end position="229"/>
    </location>
</feature>
<keyword evidence="18" id="KW-0676">Redox-active center</keyword>
<evidence type="ECO:0000256" key="14">
    <source>
        <dbReference type="ARBA" id="ARBA00023010"/>
    </source>
</evidence>
<dbReference type="Proteomes" id="UP001055219">
    <property type="component" value="Unassembled WGS sequence"/>
</dbReference>
<feature type="compositionally biased region" description="Low complexity" evidence="21">
    <location>
        <begin position="119"/>
        <end position="129"/>
    </location>
</feature>
<feature type="compositionally biased region" description="Basic and acidic residues" evidence="21">
    <location>
        <begin position="246"/>
        <end position="263"/>
    </location>
</feature>
<keyword evidence="16" id="KW-0472">Membrane</keyword>
<dbReference type="Gene3D" id="1.10.287.2900">
    <property type="match status" value="1"/>
</dbReference>
<evidence type="ECO:0000256" key="13">
    <source>
        <dbReference type="ARBA" id="ARBA00023002"/>
    </source>
</evidence>
<keyword evidence="15" id="KW-0496">Mitochondrion</keyword>
<dbReference type="RefSeq" id="XP_051358483.1">
    <property type="nucleotide sequence ID" value="XM_051510637.1"/>
</dbReference>
<evidence type="ECO:0000313" key="22">
    <source>
        <dbReference type="EMBL" id="KAI6777627.1"/>
    </source>
</evidence>
<dbReference type="GO" id="GO:0005743">
    <property type="term" value="C:mitochondrial inner membrane"/>
    <property type="evidence" value="ECO:0007669"/>
    <property type="project" value="UniProtKB-SubCell"/>
</dbReference>
<dbReference type="AlphaFoldDB" id="A0A9P9XTH8"/>
<organism evidence="22 23">
    <name type="scientific">Emericellopsis cladophorae</name>
    <dbReference type="NCBI Taxonomy" id="2686198"/>
    <lineage>
        <taxon>Eukaryota</taxon>
        <taxon>Fungi</taxon>
        <taxon>Dikarya</taxon>
        <taxon>Ascomycota</taxon>
        <taxon>Pezizomycotina</taxon>
        <taxon>Sordariomycetes</taxon>
        <taxon>Hypocreomycetidae</taxon>
        <taxon>Hypocreales</taxon>
        <taxon>Bionectriaceae</taxon>
        <taxon>Emericellopsis</taxon>
    </lineage>
</organism>
<evidence type="ECO:0000256" key="6">
    <source>
        <dbReference type="ARBA" id="ARBA00022448"/>
    </source>
</evidence>
<evidence type="ECO:0000256" key="3">
    <source>
        <dbReference type="ARBA" id="ARBA00004164"/>
    </source>
</evidence>
<dbReference type="FunFam" id="1.10.287.2900:FF:000002">
    <property type="entry name" value="Mitochondrial intermembrane space import and assembly protein"/>
    <property type="match status" value="1"/>
</dbReference>
<keyword evidence="11" id="KW-0735">Signal-anchor</keyword>
<keyword evidence="8" id="KW-0999">Mitochondrion inner membrane</keyword>
<evidence type="ECO:0000256" key="17">
    <source>
        <dbReference type="ARBA" id="ARBA00023157"/>
    </source>
</evidence>
<comment type="cofactor">
    <cofactor evidence="2">
        <name>Cu(2+)</name>
        <dbReference type="ChEBI" id="CHEBI:29036"/>
    </cofactor>
</comment>
<evidence type="ECO:0000256" key="11">
    <source>
        <dbReference type="ARBA" id="ARBA00022968"/>
    </source>
</evidence>
<keyword evidence="9" id="KW-0653">Protein transport</keyword>
<evidence type="ECO:0000256" key="10">
    <source>
        <dbReference type="ARBA" id="ARBA00022946"/>
    </source>
</evidence>
<keyword evidence="12" id="KW-1133">Transmembrane helix</keyword>
<evidence type="ECO:0000256" key="20">
    <source>
        <dbReference type="ARBA" id="ARBA00033150"/>
    </source>
</evidence>
<evidence type="ECO:0000256" key="8">
    <source>
        <dbReference type="ARBA" id="ARBA00022792"/>
    </source>
</evidence>
<comment type="subunit">
    <text evidence="4">Monomer.</text>
</comment>
<keyword evidence="17" id="KW-1015">Disulfide bond</keyword>
<evidence type="ECO:0000256" key="9">
    <source>
        <dbReference type="ARBA" id="ARBA00022927"/>
    </source>
</evidence>
<protein>
    <recommendedName>
        <fullName evidence="5">Mitochondrial intermembrane space import and assembly protein 40</fullName>
    </recommendedName>
    <alternativeName>
        <fullName evidence="20">Mitochondrial import inner membrane translocase TIM40</fullName>
    </alternativeName>
</protein>
<dbReference type="InterPro" id="IPR039289">
    <property type="entry name" value="CHCHD4"/>
</dbReference>
<comment type="subcellular location">
    <subcellularLocation>
        <location evidence="3">Mitochondrion inner membrane</location>
        <topology evidence="3">Single-pass type II membrane protein</topology>
        <orientation evidence="3">Intermembrane side</orientation>
    </subcellularLocation>
</comment>
<dbReference type="PROSITE" id="PS51808">
    <property type="entry name" value="CHCH"/>
    <property type="match status" value="1"/>
</dbReference>
<evidence type="ECO:0000256" key="18">
    <source>
        <dbReference type="ARBA" id="ARBA00023284"/>
    </source>
</evidence>
<dbReference type="PANTHER" id="PTHR21622:SF0">
    <property type="entry name" value="COILED-COIL-HELIX-COILED-COIL-HELIX DOMAIN CONTAINING 4"/>
    <property type="match status" value="1"/>
</dbReference>
<comment type="caution">
    <text evidence="22">The sequence shown here is derived from an EMBL/GenBank/DDBJ whole genome shotgun (WGS) entry which is preliminary data.</text>
</comment>
<dbReference type="GO" id="GO:0005758">
    <property type="term" value="C:mitochondrial intermembrane space"/>
    <property type="evidence" value="ECO:0007669"/>
    <property type="project" value="TreeGrafter"/>
</dbReference>
<dbReference type="GO" id="GO:0045041">
    <property type="term" value="P:protein import into mitochondrial intermembrane space"/>
    <property type="evidence" value="ECO:0007669"/>
    <property type="project" value="InterPro"/>
</dbReference>
<keyword evidence="10" id="KW-0809">Transit peptide</keyword>
<dbReference type="GO" id="GO:0015035">
    <property type="term" value="F:protein-disulfide reductase activity"/>
    <property type="evidence" value="ECO:0007669"/>
    <property type="project" value="InterPro"/>
</dbReference>
<evidence type="ECO:0000256" key="15">
    <source>
        <dbReference type="ARBA" id="ARBA00023128"/>
    </source>
</evidence>
<accession>A0A9P9XTH8</accession>
<reference evidence="22" key="2">
    <citation type="submission" date="2022-07" db="EMBL/GenBank/DDBJ databases">
        <authorList>
            <person name="Goncalves M.F.M."/>
            <person name="Hilario S."/>
            <person name="Van De Peer Y."/>
            <person name="Esteves A.C."/>
            <person name="Alves A."/>
        </authorList>
    </citation>
    <scope>NUCLEOTIDE SEQUENCE</scope>
    <source>
        <strain evidence="22">MUM 19.33</strain>
    </source>
</reference>
<keyword evidence="6" id="KW-0813">Transport</keyword>
<comment type="cofactor">
    <cofactor evidence="1">
        <name>Zn(2+)</name>
        <dbReference type="ChEBI" id="CHEBI:29105"/>
    </cofactor>
</comment>
<proteinExistence type="predicted"/>
<name>A0A9P9XTH8_9HYPO</name>
<keyword evidence="13" id="KW-0560">Oxidoreductase</keyword>
<evidence type="ECO:0000256" key="16">
    <source>
        <dbReference type="ARBA" id="ARBA00023136"/>
    </source>
</evidence>
<feature type="region of interest" description="Disordered" evidence="21">
    <location>
        <begin position="210"/>
        <end position="310"/>
    </location>
</feature>
<comment type="function">
    <text evidence="19">Required for the import and folding of small cysteine-containing proteins (small Tim) in the mitochondrial intermembrane space (IMS). Forms a redox cycle with ERV1 that involves a disulfide relay system. Precursor proteins to be imported into the IMS are translocated in their reduced form into the mitochondria. The oxidized form of MIA40 forms a transient intermolecular disulfide bridge with the reduced precursor protein, resulting in oxidation of the precursor protein that now contains an intramolecular disulfide bond and is able to undergo folding in the IMS.</text>
</comment>
<gene>
    <name evidence="22" type="ORF">J7T54_002938</name>
</gene>
<evidence type="ECO:0000256" key="19">
    <source>
        <dbReference type="ARBA" id="ARBA00024980"/>
    </source>
</evidence>
<evidence type="ECO:0000256" key="1">
    <source>
        <dbReference type="ARBA" id="ARBA00001947"/>
    </source>
</evidence>
<evidence type="ECO:0000256" key="2">
    <source>
        <dbReference type="ARBA" id="ARBA00001973"/>
    </source>
</evidence>
<sequence>MYRTSLRSASRPLLRSVRSQQPCWRRFASTKSPADKPRSWKSSALRWGAAGAALYYYNTSNVFAEEAAPRTVAAPPSFDESELPTVDSVLEEKRKQIQKKIEENTSSVTPEPIAPQTTQEAPEAQGAGALEEEAGQEGAFNPETGEINWDCPCLGGMADGPCGEQFKTAFSCFVFSTEEPKGMDCIEKFSGMQECFRQYPEIYGAELADDEEADAEGAAAASADGSAAAQPKESAEPDEDQQQLRSDVDGSARVVETETKLESAHPTGVDVADSQVLPPWEDATDANKDATAEETPAEANNEDAEGKKKQ</sequence>
<dbReference type="GeneID" id="75829444"/>
<reference evidence="22" key="1">
    <citation type="journal article" date="2021" name="J Fungi (Basel)">
        <title>Genomic and Metabolomic Analyses of the Marine Fungus Emericellopsis cladophorae: Insights into Saltwater Adaptability Mechanisms and Its Biosynthetic Potential.</title>
        <authorList>
            <person name="Goncalves M.F.M."/>
            <person name="Hilario S."/>
            <person name="Van de Peer Y."/>
            <person name="Esteves A.C."/>
            <person name="Alves A."/>
        </authorList>
    </citation>
    <scope>NUCLEOTIDE SEQUENCE</scope>
    <source>
        <strain evidence="22">MUM 19.33</strain>
    </source>
</reference>
<keyword evidence="14" id="KW-0811">Translocation</keyword>
<dbReference type="EMBL" id="JAGIXG020000147">
    <property type="protein sequence ID" value="KAI6777627.1"/>
    <property type="molecule type" value="Genomic_DNA"/>
</dbReference>
<evidence type="ECO:0000256" key="12">
    <source>
        <dbReference type="ARBA" id="ARBA00022989"/>
    </source>
</evidence>